<gene>
    <name evidence="1" type="ORF">PGLA1383_LOCUS33314</name>
</gene>
<feature type="non-terminal residue" evidence="1">
    <location>
        <position position="1"/>
    </location>
</feature>
<organism evidence="1 2">
    <name type="scientific">Polarella glacialis</name>
    <name type="common">Dinoflagellate</name>
    <dbReference type="NCBI Taxonomy" id="89957"/>
    <lineage>
        <taxon>Eukaryota</taxon>
        <taxon>Sar</taxon>
        <taxon>Alveolata</taxon>
        <taxon>Dinophyceae</taxon>
        <taxon>Suessiales</taxon>
        <taxon>Suessiaceae</taxon>
        <taxon>Polarella</taxon>
    </lineage>
</organism>
<accession>A0A813FMK8</accession>
<sequence length="220" mass="23930">DMSAQLWAHRVALARADFTQLNSTIARIYGYAHSSARHICSVRPTKETPFLKGYPHRGDQALNIPIISPECAEAGGFLRAAGTTWADGISLAARDSAEDLPLEKAIFESFRIRMQGYVDKDALQEFLVGPGSSIKATHFHTSRSGLLHHMEQTELLAHLMESTPGCKDAKGAAEPADVATSEALQARFGGGCRKVAQKLRNISTSYSTAFKRAEETNKGQ</sequence>
<dbReference type="AlphaFoldDB" id="A0A813FMK8"/>
<proteinExistence type="predicted"/>
<feature type="non-terminal residue" evidence="1">
    <location>
        <position position="220"/>
    </location>
</feature>
<comment type="caution">
    <text evidence="1">The sequence shown here is derived from an EMBL/GenBank/DDBJ whole genome shotgun (WGS) entry which is preliminary data.</text>
</comment>
<keyword evidence="2" id="KW-1185">Reference proteome</keyword>
<evidence type="ECO:0000313" key="1">
    <source>
        <dbReference type="EMBL" id="CAE8615601.1"/>
    </source>
</evidence>
<protein>
    <submittedName>
        <fullName evidence="1">Uncharacterized protein</fullName>
    </submittedName>
</protein>
<name>A0A813FMK8_POLGL</name>
<evidence type="ECO:0000313" key="2">
    <source>
        <dbReference type="Proteomes" id="UP000654075"/>
    </source>
</evidence>
<dbReference type="EMBL" id="CAJNNV010025665">
    <property type="protein sequence ID" value="CAE8615601.1"/>
    <property type="molecule type" value="Genomic_DNA"/>
</dbReference>
<dbReference type="Proteomes" id="UP000654075">
    <property type="component" value="Unassembled WGS sequence"/>
</dbReference>
<reference evidence="1" key="1">
    <citation type="submission" date="2021-02" db="EMBL/GenBank/DDBJ databases">
        <authorList>
            <person name="Dougan E. K."/>
            <person name="Rhodes N."/>
            <person name="Thang M."/>
            <person name="Chan C."/>
        </authorList>
    </citation>
    <scope>NUCLEOTIDE SEQUENCE</scope>
</reference>